<dbReference type="InterPro" id="IPR024654">
    <property type="entry name" value="Calcineurin-like_PHP_lpxH"/>
</dbReference>
<evidence type="ECO:0000313" key="3">
    <source>
        <dbReference type="EMBL" id="KKR69693.1"/>
    </source>
</evidence>
<dbReference type="Gene3D" id="3.60.21.10">
    <property type="match status" value="1"/>
</dbReference>
<comment type="similarity">
    <text evidence="1">Belongs to the metallophosphoesterase superfamily. YfcE family.</text>
</comment>
<evidence type="ECO:0000259" key="2">
    <source>
        <dbReference type="Pfam" id="PF12850"/>
    </source>
</evidence>
<sequence>MKILVISDSHGNIANLKAVMEIGKKAGVKVVIHCGDWADLAAFDTVLPFGIPIYSVLGNADIDPDLEEALRLECKKFDPYLLKLKIDGRKIGVIHNVDFKNEKLYEFNIVFSGHLHSKEEKIVNWTKFVRPGALINGINFAVYETVSGTIEFVNE</sequence>
<dbReference type="Pfam" id="PF12850">
    <property type="entry name" value="Metallophos_2"/>
    <property type="match status" value="1"/>
</dbReference>
<evidence type="ECO:0000313" key="4">
    <source>
        <dbReference type="Proteomes" id="UP000034562"/>
    </source>
</evidence>
<accession>A0A0G0SY17</accession>
<dbReference type="EMBL" id="LBZK01000039">
    <property type="protein sequence ID" value="KKR69693.1"/>
    <property type="molecule type" value="Genomic_DNA"/>
</dbReference>
<name>A0A0G0SY17_9BACT</name>
<dbReference type="Proteomes" id="UP000034562">
    <property type="component" value="Unassembled WGS sequence"/>
</dbReference>
<protein>
    <submittedName>
        <fullName evidence="3">Phosphodiesterase, MJ0936 family</fullName>
    </submittedName>
</protein>
<feature type="domain" description="Calcineurin-like phosphoesterase" evidence="2">
    <location>
        <begin position="1"/>
        <end position="135"/>
    </location>
</feature>
<dbReference type="InterPro" id="IPR053193">
    <property type="entry name" value="MetalloPDE_YfcE-like"/>
</dbReference>
<dbReference type="PANTHER" id="PTHR43165:SF1">
    <property type="entry name" value="PHOSPHODIESTERASE MJ0936"/>
    <property type="match status" value="1"/>
</dbReference>
<dbReference type="AlphaFoldDB" id="A0A0G0SY17"/>
<dbReference type="STRING" id="1618563.UU12_C0039G0020"/>
<comment type="caution">
    <text evidence="3">The sequence shown here is derived from an EMBL/GenBank/DDBJ whole genome shotgun (WGS) entry which is preliminary data.</text>
</comment>
<organism evidence="3 4">
    <name type="scientific">Candidatus Woesebacteria bacterium GW2011_GWA2_40_7b</name>
    <dbReference type="NCBI Taxonomy" id="1618563"/>
    <lineage>
        <taxon>Bacteria</taxon>
        <taxon>Candidatus Woeseibacteriota</taxon>
    </lineage>
</organism>
<reference evidence="3 4" key="1">
    <citation type="journal article" date="2015" name="Nature">
        <title>rRNA introns, odd ribosomes, and small enigmatic genomes across a large radiation of phyla.</title>
        <authorList>
            <person name="Brown C.T."/>
            <person name="Hug L.A."/>
            <person name="Thomas B.C."/>
            <person name="Sharon I."/>
            <person name="Castelle C.J."/>
            <person name="Singh A."/>
            <person name="Wilkins M.J."/>
            <person name="Williams K.H."/>
            <person name="Banfield J.F."/>
        </authorList>
    </citation>
    <scope>NUCLEOTIDE SEQUENCE [LARGE SCALE GENOMIC DNA]</scope>
</reference>
<gene>
    <name evidence="3" type="ORF">UU12_C0039G0020</name>
</gene>
<proteinExistence type="inferred from homology"/>
<evidence type="ECO:0000256" key="1">
    <source>
        <dbReference type="ARBA" id="ARBA00008950"/>
    </source>
</evidence>
<dbReference type="PANTHER" id="PTHR43165">
    <property type="entry name" value="METALLOPHOSPHOESTERASE"/>
    <property type="match status" value="1"/>
</dbReference>
<dbReference type="InterPro" id="IPR029052">
    <property type="entry name" value="Metallo-depent_PP-like"/>
</dbReference>
<dbReference type="SUPFAM" id="SSF56300">
    <property type="entry name" value="Metallo-dependent phosphatases"/>
    <property type="match status" value="1"/>
</dbReference>